<sequence>MKSFTSSHVLSIIFLACTNGVLLGLTQELPDKALSIELSQESSPPSPSPIACTSIVALAFTPDPYEDPQRRATVFEPNDENRTNDSISNSGNLFAHTNARSYQQQEEDEGEMFECELPDGLTLPIAATQTQLTLLRESLNDGRLVSSVSTLEGMTVQLDAASVQGITDANVLDSAVVTLPEGPWTFFTPDSSHPLHKTNRQLATYEGLKTVLVVRIIDANGLVNPDPPSVMSNKIFGTYGDQYTMTSQYHACSFGKLTITNDYGVDMSNIESAPGVVEVTTSLDITAVDLRQSTARNALVKATEAKLGRGLPGVFDHVLFVVEACYVSCGWAGFATVNGWLSVYHKHHYKSMAVTLHEIGHNLNLAHSRGIDGNEYSDHTCLMGNPWFQDDVGQMCFNPAKTFQIANAGAWYNTRYTLTWESGTSAPNLWQGNIIGVADYDNNPQGLPIVVKLETGTDVDYFVGFNRAYGVNVDSKIAKDMVTITQAGNNGVGYNKSLMMAMLSSGQSYGFADWKGSGKILVVTVRSINKNTDPWYAEIQLNFNNAPIPTPPPSNKPTPRPVTPSPTNKPTLQQATPSPSKKPTLQPLTPKPTTSSPTPYPSYQFTNFPATLTPTRECGDNICMPHESDLNCPEDCINIEFATYSANIGAKGGNGTMFYVQALRDVSITSISTFIRSKGSGLVQIYTRPGSYVGFESSETGWIPIFDNTVLQNGDSVLTHLGPFINNAKVNIAKGLVQSFYVYAPSNLAYRGENLAEGDLVSSDRSLNFYSGIAIANGKFGEGQKYSPRQFSGVLRYNGIVLESPPVNCWTIQAVEQCQQAVSCSWNSLYNVCRRSRLAGKTAKRARVV</sequence>
<dbReference type="Proteomes" id="UP001516023">
    <property type="component" value="Unassembled WGS sequence"/>
</dbReference>
<feature type="compositionally biased region" description="Pro residues" evidence="1">
    <location>
        <begin position="548"/>
        <end position="564"/>
    </location>
</feature>
<evidence type="ECO:0000313" key="4">
    <source>
        <dbReference type="EMBL" id="KAL3796108.1"/>
    </source>
</evidence>
<dbReference type="PANTHER" id="PTHR33683:SF46">
    <property type="entry name" value="SUSHI DOMAIN-CONTAINING PROTEIN"/>
    <property type="match status" value="1"/>
</dbReference>
<feature type="compositionally biased region" description="Polar residues" evidence="1">
    <location>
        <begin position="565"/>
        <end position="578"/>
    </location>
</feature>
<reference evidence="4 5" key="1">
    <citation type="journal article" date="2020" name="G3 (Bethesda)">
        <title>Improved Reference Genome for Cyclotella cryptica CCMP332, a Model for Cell Wall Morphogenesis, Salinity Adaptation, and Lipid Production in Diatoms (Bacillariophyta).</title>
        <authorList>
            <person name="Roberts W.R."/>
            <person name="Downey K.M."/>
            <person name="Ruck E.C."/>
            <person name="Traller J.C."/>
            <person name="Alverson A.J."/>
        </authorList>
    </citation>
    <scope>NUCLEOTIDE SEQUENCE [LARGE SCALE GENOMIC DNA]</scope>
    <source>
        <strain evidence="4 5">CCMP332</strain>
    </source>
</reference>
<dbReference type="PANTHER" id="PTHR33683">
    <property type="entry name" value="1, PUTATIVE-RELATED"/>
    <property type="match status" value="1"/>
</dbReference>
<protein>
    <recommendedName>
        <fullName evidence="3">Peptidase M11 gametolysin domain-containing protein</fullName>
    </recommendedName>
</protein>
<dbReference type="SUPFAM" id="SSF55486">
    <property type="entry name" value="Metalloproteases ('zincins'), catalytic domain"/>
    <property type="match status" value="1"/>
</dbReference>
<keyword evidence="2" id="KW-0732">Signal</keyword>
<feature type="signal peptide" evidence="2">
    <location>
        <begin position="1"/>
        <end position="23"/>
    </location>
</feature>
<dbReference type="AlphaFoldDB" id="A0ABD3Q7F7"/>
<dbReference type="EMBL" id="JABMIG020000065">
    <property type="protein sequence ID" value="KAL3796108.1"/>
    <property type="molecule type" value="Genomic_DNA"/>
</dbReference>
<evidence type="ECO:0000259" key="3">
    <source>
        <dbReference type="Pfam" id="PF05548"/>
    </source>
</evidence>
<dbReference type="InterPro" id="IPR008752">
    <property type="entry name" value="Peptidase_M11"/>
</dbReference>
<feature type="chain" id="PRO_5044784171" description="Peptidase M11 gametolysin domain-containing protein" evidence="2">
    <location>
        <begin position="24"/>
        <end position="849"/>
    </location>
</feature>
<feature type="compositionally biased region" description="Low complexity" evidence="1">
    <location>
        <begin position="579"/>
        <end position="604"/>
    </location>
</feature>
<comment type="caution">
    <text evidence="4">The sequence shown here is derived from an EMBL/GenBank/DDBJ whole genome shotgun (WGS) entry which is preliminary data.</text>
</comment>
<feature type="region of interest" description="Disordered" evidence="1">
    <location>
        <begin position="546"/>
        <end position="606"/>
    </location>
</feature>
<accession>A0ABD3Q7F7</accession>
<evidence type="ECO:0000256" key="1">
    <source>
        <dbReference type="SAM" id="MobiDB-lite"/>
    </source>
</evidence>
<proteinExistence type="predicted"/>
<name>A0ABD3Q7F7_9STRA</name>
<evidence type="ECO:0000313" key="5">
    <source>
        <dbReference type="Proteomes" id="UP001516023"/>
    </source>
</evidence>
<dbReference type="Pfam" id="PF05548">
    <property type="entry name" value="Peptidase_M11"/>
    <property type="match status" value="1"/>
</dbReference>
<keyword evidence="5" id="KW-1185">Reference proteome</keyword>
<gene>
    <name evidence="4" type="ORF">HJC23_000611</name>
</gene>
<feature type="domain" description="Peptidase M11 gametolysin" evidence="3">
    <location>
        <begin position="234"/>
        <end position="405"/>
    </location>
</feature>
<organism evidence="4 5">
    <name type="scientific">Cyclotella cryptica</name>
    <dbReference type="NCBI Taxonomy" id="29204"/>
    <lineage>
        <taxon>Eukaryota</taxon>
        <taxon>Sar</taxon>
        <taxon>Stramenopiles</taxon>
        <taxon>Ochrophyta</taxon>
        <taxon>Bacillariophyta</taxon>
        <taxon>Coscinodiscophyceae</taxon>
        <taxon>Thalassiosirophycidae</taxon>
        <taxon>Stephanodiscales</taxon>
        <taxon>Stephanodiscaceae</taxon>
        <taxon>Cyclotella</taxon>
    </lineage>
</organism>
<evidence type="ECO:0000256" key="2">
    <source>
        <dbReference type="SAM" id="SignalP"/>
    </source>
</evidence>
<dbReference type="PROSITE" id="PS51257">
    <property type="entry name" value="PROKAR_LIPOPROTEIN"/>
    <property type="match status" value="1"/>
</dbReference>